<dbReference type="NCBIfam" id="TIGR00229">
    <property type="entry name" value="sensory_box"/>
    <property type="match status" value="2"/>
</dbReference>
<dbReference type="EMBL" id="SNYK01000009">
    <property type="protein sequence ID" value="TDQ37071.1"/>
    <property type="molecule type" value="Genomic_DNA"/>
</dbReference>
<dbReference type="InterPro" id="IPR000014">
    <property type="entry name" value="PAS"/>
</dbReference>
<dbReference type="InterPro" id="IPR035919">
    <property type="entry name" value="EAL_sf"/>
</dbReference>
<organism evidence="6 7">
    <name type="scientific">Thiopseudomonas denitrificans</name>
    <dbReference type="NCBI Taxonomy" id="1501432"/>
    <lineage>
        <taxon>Bacteria</taxon>
        <taxon>Pseudomonadati</taxon>
        <taxon>Pseudomonadota</taxon>
        <taxon>Gammaproteobacteria</taxon>
        <taxon>Pseudomonadales</taxon>
        <taxon>Pseudomonadaceae</taxon>
        <taxon>Thiopseudomonas</taxon>
    </lineage>
</organism>
<keyword evidence="1" id="KW-1133">Transmembrane helix</keyword>
<evidence type="ECO:0000259" key="5">
    <source>
        <dbReference type="PROSITE" id="PS50887"/>
    </source>
</evidence>
<dbReference type="PROSITE" id="PS50113">
    <property type="entry name" value="PAC"/>
    <property type="match status" value="2"/>
</dbReference>
<dbReference type="OrthoDB" id="9804951at2"/>
<evidence type="ECO:0000256" key="1">
    <source>
        <dbReference type="SAM" id="Phobius"/>
    </source>
</evidence>
<keyword evidence="1" id="KW-0472">Membrane</keyword>
<feature type="domain" description="PAS" evidence="2">
    <location>
        <begin position="206"/>
        <end position="245"/>
    </location>
</feature>
<dbReference type="CDD" id="cd01949">
    <property type="entry name" value="GGDEF"/>
    <property type="match status" value="1"/>
</dbReference>
<dbReference type="PANTHER" id="PTHR44757">
    <property type="entry name" value="DIGUANYLATE CYCLASE DGCP"/>
    <property type="match status" value="1"/>
</dbReference>
<reference evidence="6 7" key="1">
    <citation type="submission" date="2019-03" db="EMBL/GenBank/DDBJ databases">
        <title>Genomic Encyclopedia of Type Strains, Phase IV (KMG-IV): sequencing the most valuable type-strain genomes for metagenomic binning, comparative biology and taxonomic classification.</title>
        <authorList>
            <person name="Goeker M."/>
        </authorList>
    </citation>
    <scope>NUCLEOTIDE SEQUENCE [LARGE SCALE GENOMIC DNA]</scope>
    <source>
        <strain evidence="6 7">DSM 28679</strain>
    </source>
</reference>
<dbReference type="PROSITE" id="PS50112">
    <property type="entry name" value="PAS"/>
    <property type="match status" value="2"/>
</dbReference>
<feature type="domain" description="PAS" evidence="2">
    <location>
        <begin position="72"/>
        <end position="146"/>
    </location>
</feature>
<feature type="domain" description="EAL" evidence="4">
    <location>
        <begin position="498"/>
        <end position="753"/>
    </location>
</feature>
<dbReference type="Gene3D" id="3.30.70.270">
    <property type="match status" value="1"/>
</dbReference>
<dbReference type="PROSITE" id="PS50883">
    <property type="entry name" value="EAL"/>
    <property type="match status" value="1"/>
</dbReference>
<feature type="domain" description="GGDEF" evidence="5">
    <location>
        <begin position="356"/>
        <end position="489"/>
    </location>
</feature>
<dbReference type="InterPro" id="IPR013655">
    <property type="entry name" value="PAS_fold_3"/>
</dbReference>
<dbReference type="InterPro" id="IPR000700">
    <property type="entry name" value="PAS-assoc_C"/>
</dbReference>
<dbReference type="InterPro" id="IPR000160">
    <property type="entry name" value="GGDEF_dom"/>
</dbReference>
<feature type="transmembrane region" description="Helical" evidence="1">
    <location>
        <begin position="35"/>
        <end position="56"/>
    </location>
</feature>
<dbReference type="InterPro" id="IPR043128">
    <property type="entry name" value="Rev_trsase/Diguanyl_cyclase"/>
</dbReference>
<evidence type="ECO:0000259" key="4">
    <source>
        <dbReference type="PROSITE" id="PS50883"/>
    </source>
</evidence>
<feature type="domain" description="PAC" evidence="3">
    <location>
        <begin position="272"/>
        <end position="324"/>
    </location>
</feature>
<dbReference type="Proteomes" id="UP000294575">
    <property type="component" value="Unassembled WGS sequence"/>
</dbReference>
<comment type="caution">
    <text evidence="6">The sequence shown here is derived from an EMBL/GenBank/DDBJ whole genome shotgun (WGS) entry which is preliminary data.</text>
</comment>
<dbReference type="Gene3D" id="3.30.450.20">
    <property type="entry name" value="PAS domain"/>
    <property type="match status" value="2"/>
</dbReference>
<keyword evidence="1" id="KW-0812">Transmembrane</keyword>
<dbReference type="CDD" id="cd01948">
    <property type="entry name" value="EAL"/>
    <property type="match status" value="1"/>
</dbReference>
<evidence type="ECO:0000313" key="6">
    <source>
        <dbReference type="EMBL" id="TDQ37071.1"/>
    </source>
</evidence>
<dbReference type="PROSITE" id="PS50887">
    <property type="entry name" value="GGDEF"/>
    <property type="match status" value="1"/>
</dbReference>
<dbReference type="SUPFAM" id="SSF141868">
    <property type="entry name" value="EAL domain-like"/>
    <property type="match status" value="1"/>
</dbReference>
<dbReference type="InterPro" id="IPR052155">
    <property type="entry name" value="Biofilm_reg_signaling"/>
</dbReference>
<gene>
    <name evidence="6" type="ORF">DFQ45_10970</name>
</gene>
<dbReference type="SMART" id="SM00052">
    <property type="entry name" value="EAL"/>
    <property type="match status" value="1"/>
</dbReference>
<feature type="domain" description="PAC" evidence="3">
    <location>
        <begin position="151"/>
        <end position="202"/>
    </location>
</feature>
<dbReference type="CDD" id="cd00130">
    <property type="entry name" value="PAS"/>
    <property type="match status" value="2"/>
</dbReference>
<dbReference type="Gene3D" id="3.20.20.450">
    <property type="entry name" value="EAL domain"/>
    <property type="match status" value="1"/>
</dbReference>
<dbReference type="AlphaFoldDB" id="A0A4R6TUL8"/>
<dbReference type="SMART" id="SM00091">
    <property type="entry name" value="PAS"/>
    <property type="match status" value="2"/>
</dbReference>
<dbReference type="InterPro" id="IPR035965">
    <property type="entry name" value="PAS-like_dom_sf"/>
</dbReference>
<keyword evidence="7" id="KW-1185">Reference proteome</keyword>
<accession>A0A4R6TUL8</accession>
<evidence type="ECO:0000259" key="3">
    <source>
        <dbReference type="PROSITE" id="PS50113"/>
    </source>
</evidence>
<dbReference type="InterPro" id="IPR001633">
    <property type="entry name" value="EAL_dom"/>
</dbReference>
<dbReference type="PANTHER" id="PTHR44757:SF2">
    <property type="entry name" value="BIOFILM ARCHITECTURE MAINTENANCE PROTEIN MBAA"/>
    <property type="match status" value="1"/>
</dbReference>
<dbReference type="Pfam" id="PF00990">
    <property type="entry name" value="GGDEF"/>
    <property type="match status" value="1"/>
</dbReference>
<dbReference type="Pfam" id="PF13426">
    <property type="entry name" value="PAS_9"/>
    <property type="match status" value="1"/>
</dbReference>
<dbReference type="NCBIfam" id="TIGR00254">
    <property type="entry name" value="GGDEF"/>
    <property type="match status" value="1"/>
</dbReference>
<dbReference type="SUPFAM" id="SSF55073">
    <property type="entry name" value="Nucleotide cyclase"/>
    <property type="match status" value="1"/>
</dbReference>
<dbReference type="SMART" id="SM00267">
    <property type="entry name" value="GGDEF"/>
    <property type="match status" value="1"/>
</dbReference>
<dbReference type="Pfam" id="PF08447">
    <property type="entry name" value="PAS_3"/>
    <property type="match status" value="1"/>
</dbReference>
<dbReference type="InterPro" id="IPR001610">
    <property type="entry name" value="PAC"/>
</dbReference>
<evidence type="ECO:0000259" key="2">
    <source>
        <dbReference type="PROSITE" id="PS50112"/>
    </source>
</evidence>
<sequence length="755" mass="85118">MTQDSLLKTSAVHLLVSAVCVAGCAWLVLGTNLPAGLISILLAAIVLVCTAAFHVLQHSLQQGSKNDHALNDKQQLQLALDSAGECMWEWQLANNSTSIHFSKPYCAMLGYEEKEFARDQQGWRQLLHPDEREHVQRRITRLFTEGKDSTYENTYRMRHKNGGYRWIHSRGRLFTENNELVRFIGIAADISQERDNNERLRLANVVFDSTHEGVLISDANNIVVFVNRAFSDITGFSYAEMVGNSPRLLQSGRHSKEFYAEMWRSLDSTDSWTGEIWNRRKNGEVLPQLQTITQLRDEHGLITHRVAVFSDISLLKNSQSELSFLAHYDPLTSLPNRILLHEYLKLSLQRAIKYKTQAALLVIDLDHFKIVNESLGHAKGDELLRQIVARIQQTADPQDSLSRFGGDEFAMVCDSCNDSIQAANMAEKILALFRRPFCIDGQDIFMTTSIGICLYPTVGRSAEEVFRYAETALSKAKDSERGSYAFYDSILTEAAARKLYIANELRTAIDENQLEVHYQPVYSLNDQRIIGCEALVRWQHPLHGMMMPADFITIAEDAGLISTIDNWVMYHACHQAQQWLQQGLALSFMSVNISSRLFDRGDFLTSSLQKALLDSGLPSHYLELEITESSIMQDPSQSTALLHELRNTGVRLAIDDFGTGYSSLSRLKHLPVDKFKIDRTFVQNLPHDAGDLAIIRAIAYLSDSFDLVIQAEGVETREQADFLQQYPGILLQGYLYGKPMPAADFATLLADSPAP</sequence>
<protein>
    <submittedName>
        <fullName evidence="6">Diguanylate cyclase/phosphodiesterase with PAS/PAC sensor(S)</fullName>
    </submittedName>
</protein>
<dbReference type="SUPFAM" id="SSF55785">
    <property type="entry name" value="PYP-like sensor domain (PAS domain)"/>
    <property type="match status" value="2"/>
</dbReference>
<evidence type="ECO:0000313" key="7">
    <source>
        <dbReference type="Proteomes" id="UP000294575"/>
    </source>
</evidence>
<dbReference type="Pfam" id="PF00563">
    <property type="entry name" value="EAL"/>
    <property type="match status" value="1"/>
</dbReference>
<dbReference type="RefSeq" id="WP_101497046.1">
    <property type="nucleotide sequence ID" value="NZ_LNJZ01000008.1"/>
</dbReference>
<proteinExistence type="predicted"/>
<dbReference type="InterPro" id="IPR029787">
    <property type="entry name" value="Nucleotide_cyclase"/>
</dbReference>
<feature type="transmembrane region" description="Helical" evidence="1">
    <location>
        <begin position="12"/>
        <end position="29"/>
    </location>
</feature>
<name>A0A4R6TUL8_9GAMM</name>
<dbReference type="SMART" id="SM00086">
    <property type="entry name" value="PAC"/>
    <property type="match status" value="2"/>
</dbReference>